<keyword evidence="2" id="KW-1185">Reference proteome</keyword>
<sequence length="235" mass="23247">MIPGIGAAIGGFEQAAGAPPAAPITYIGRSQAAASGGTVTYASAPLSAPAADRLVVVVITGESVGNYTTTGVSVGGTALTRWSPGRIQLFTAIVSYFEIYYGIVASGSAPNIVMTTTAERASMDVYCCSGLSATPVDQVSKTSASGTSCAINDVETKVGGALIAGIAAQGTGASVTESWTGTDSVVEDSDQSASMTNTSTAAAHIATTVAATTDDFTFTLSASKTFVGGAISFGP</sequence>
<dbReference type="RefSeq" id="WP_064986158.1">
    <property type="nucleotide sequence ID" value="NZ_CP033507.1"/>
</dbReference>
<reference evidence="1 2" key="1">
    <citation type="submission" date="2018-09" db="EMBL/GenBank/DDBJ databases">
        <title>Mesorhizobium carmichaelinearum sp. nov. isolated from Carmichaelinea spp. root nodules in New Zealand.</title>
        <authorList>
            <person name="De Meyer S.E."/>
        </authorList>
    </citation>
    <scope>NUCLEOTIDE SEQUENCE [LARGE SCALE GENOMIC DNA]</scope>
    <source>
        <strain evidence="1 2">LMG 28313</strain>
    </source>
</reference>
<dbReference type="Proteomes" id="UP000275530">
    <property type="component" value="Unassembled WGS sequence"/>
</dbReference>
<gene>
    <name evidence="1" type="ORF">D3242_25875</name>
</gene>
<comment type="caution">
    <text evidence="1">The sequence shown here is derived from an EMBL/GenBank/DDBJ whole genome shotgun (WGS) entry which is preliminary data.</text>
</comment>
<dbReference type="AlphaFoldDB" id="A0A6M7TEM4"/>
<evidence type="ECO:0000313" key="1">
    <source>
        <dbReference type="EMBL" id="RJT30149.1"/>
    </source>
</evidence>
<organism evidence="1 2">
    <name type="scientific">Mesorhizobium jarvisii</name>
    <dbReference type="NCBI Taxonomy" id="1777867"/>
    <lineage>
        <taxon>Bacteria</taxon>
        <taxon>Pseudomonadati</taxon>
        <taxon>Pseudomonadota</taxon>
        <taxon>Alphaproteobacteria</taxon>
        <taxon>Hyphomicrobiales</taxon>
        <taxon>Phyllobacteriaceae</taxon>
        <taxon>Mesorhizobium</taxon>
    </lineage>
</organism>
<evidence type="ECO:0000313" key="2">
    <source>
        <dbReference type="Proteomes" id="UP000275530"/>
    </source>
</evidence>
<protein>
    <submittedName>
        <fullName evidence="1">Uncharacterized protein</fullName>
    </submittedName>
</protein>
<dbReference type="EMBL" id="QZXA01000011">
    <property type="protein sequence ID" value="RJT30149.1"/>
    <property type="molecule type" value="Genomic_DNA"/>
</dbReference>
<name>A0A6M7TEM4_9HYPH</name>
<accession>A0A6M7TEM4</accession>
<proteinExistence type="predicted"/>